<proteinExistence type="predicted"/>
<sequence>MSRKQQNQSFPMSGKIGFLMRVKSRLGSLKR</sequence>
<protein>
    <submittedName>
        <fullName evidence="1">Uncharacterized protein</fullName>
    </submittedName>
</protein>
<name>A0A8S5NWY7_9CAUD</name>
<dbReference type="EMBL" id="BK015279">
    <property type="protein sequence ID" value="DAD99281.1"/>
    <property type="molecule type" value="Genomic_DNA"/>
</dbReference>
<evidence type="ECO:0000313" key="1">
    <source>
        <dbReference type="EMBL" id="DAD99281.1"/>
    </source>
</evidence>
<reference evidence="1" key="1">
    <citation type="journal article" date="2021" name="Proc. Natl. Acad. Sci. U.S.A.">
        <title>A Catalog of Tens of Thousands of Viruses from Human Metagenomes Reveals Hidden Associations with Chronic Diseases.</title>
        <authorList>
            <person name="Tisza M.J."/>
            <person name="Buck C.B."/>
        </authorList>
    </citation>
    <scope>NUCLEOTIDE SEQUENCE</scope>
    <source>
        <strain evidence="1">CtzUB9</strain>
    </source>
</reference>
<accession>A0A8S5NWY7</accession>
<organism evidence="1">
    <name type="scientific">Myoviridae sp. ctzUB9</name>
    <dbReference type="NCBI Taxonomy" id="2825213"/>
    <lineage>
        <taxon>Viruses</taxon>
        <taxon>Duplodnaviria</taxon>
        <taxon>Heunggongvirae</taxon>
        <taxon>Uroviricota</taxon>
        <taxon>Caudoviricetes</taxon>
    </lineage>
</organism>